<evidence type="ECO:0000259" key="2">
    <source>
        <dbReference type="Pfam" id="PF01764"/>
    </source>
</evidence>
<dbReference type="PANTHER" id="PTHR45908">
    <property type="entry name" value="PROTEIN CBG11750-RELATED"/>
    <property type="match status" value="1"/>
</dbReference>
<accession>A0A1I7Z1I6</accession>
<feature type="domain" description="Fungal lipase-type" evidence="2">
    <location>
        <begin position="146"/>
        <end position="284"/>
    </location>
</feature>
<evidence type="ECO:0000313" key="4">
    <source>
        <dbReference type="WBParaSite" id="L893_g21875.t1"/>
    </source>
</evidence>
<name>A0A1I7Z1I6_9BILA</name>
<dbReference type="InterPro" id="IPR002921">
    <property type="entry name" value="Fungal_lipase-type"/>
</dbReference>
<keyword evidence="1" id="KW-1133">Transmembrane helix</keyword>
<feature type="transmembrane region" description="Helical" evidence="1">
    <location>
        <begin position="43"/>
        <end position="68"/>
    </location>
</feature>
<dbReference type="SUPFAM" id="SSF53474">
    <property type="entry name" value="alpha/beta-Hydrolases"/>
    <property type="match status" value="1"/>
</dbReference>
<organism evidence="3 4">
    <name type="scientific">Steinernema glaseri</name>
    <dbReference type="NCBI Taxonomy" id="37863"/>
    <lineage>
        <taxon>Eukaryota</taxon>
        <taxon>Metazoa</taxon>
        <taxon>Ecdysozoa</taxon>
        <taxon>Nematoda</taxon>
        <taxon>Chromadorea</taxon>
        <taxon>Rhabditida</taxon>
        <taxon>Tylenchina</taxon>
        <taxon>Panagrolaimomorpha</taxon>
        <taxon>Strongyloidoidea</taxon>
        <taxon>Steinernematidae</taxon>
        <taxon>Steinernema</taxon>
    </lineage>
</organism>
<proteinExistence type="predicted"/>
<keyword evidence="3" id="KW-1185">Reference proteome</keyword>
<reference evidence="4" key="1">
    <citation type="submission" date="2016-11" db="UniProtKB">
        <authorList>
            <consortium name="WormBaseParasite"/>
        </authorList>
    </citation>
    <scope>IDENTIFICATION</scope>
</reference>
<sequence>MLLRASSSMESAHPDPLGLWSPLPVLSVPTRFRRLSAPLRKSVFVAAGQFVFAAFSRMIAFVALLALLGCVSAKPLELDAPYQDGFARARMLPMSAAAYADNPQLCVNRIFPQGEYKRLITKVCDPSRKDTCAAFTAASPADKAIIVAFRGSNGVVQLFMEADETIFKNKTAFIGGGNVSEYFFGAFSLLWENGIKDDFMALKNKYPDYEVWVTGHSLGGSMATLCAGTILKKGWATKEKLKLVTFGQPRTGDQAFADAHDAQFSYSYRVTHKRDLVPHIPFKDMEGYEHHKYEVWYNNNMASGAPFKECKKDDSDNCSDGQLDWSIEDHLHYFGHMISEYGDGGCKDL</sequence>
<dbReference type="InterPro" id="IPR029058">
    <property type="entry name" value="AB_hydrolase_fold"/>
</dbReference>
<dbReference type="Gene3D" id="3.40.50.1820">
    <property type="entry name" value="alpha/beta hydrolase"/>
    <property type="match status" value="1"/>
</dbReference>
<dbReference type="GO" id="GO:0006629">
    <property type="term" value="P:lipid metabolic process"/>
    <property type="evidence" value="ECO:0007669"/>
    <property type="project" value="InterPro"/>
</dbReference>
<dbReference type="Pfam" id="PF01764">
    <property type="entry name" value="Lipase_3"/>
    <property type="match status" value="1"/>
</dbReference>
<dbReference type="WBParaSite" id="L893_g21875.t1">
    <property type="protein sequence ID" value="L893_g21875.t1"/>
    <property type="gene ID" value="L893_g21875"/>
</dbReference>
<keyword evidence="1" id="KW-0812">Transmembrane</keyword>
<dbReference type="Proteomes" id="UP000095287">
    <property type="component" value="Unplaced"/>
</dbReference>
<protein>
    <submittedName>
        <fullName evidence="4">Lipase_3 domain-containing protein</fullName>
    </submittedName>
</protein>
<evidence type="ECO:0000313" key="3">
    <source>
        <dbReference type="Proteomes" id="UP000095287"/>
    </source>
</evidence>
<keyword evidence="1" id="KW-0472">Membrane</keyword>
<dbReference type="CDD" id="cd00519">
    <property type="entry name" value="Lipase_3"/>
    <property type="match status" value="1"/>
</dbReference>
<evidence type="ECO:0000256" key="1">
    <source>
        <dbReference type="SAM" id="Phobius"/>
    </source>
</evidence>
<dbReference type="PANTHER" id="PTHR45908:SF8">
    <property type="entry name" value="FUNGAL LIPASE-LIKE DOMAIN-CONTAINING PROTEIN"/>
    <property type="match status" value="1"/>
</dbReference>
<dbReference type="AlphaFoldDB" id="A0A1I7Z1I6"/>